<protein>
    <submittedName>
        <fullName evidence="2">Uncharacterized protein</fullName>
    </submittedName>
</protein>
<dbReference type="EMBL" id="JAINUG010000280">
    <property type="protein sequence ID" value="KAJ8384070.1"/>
    <property type="molecule type" value="Genomic_DNA"/>
</dbReference>
<reference evidence="2" key="1">
    <citation type="journal article" date="2023" name="Science">
        <title>Genome structures resolve the early diversification of teleost fishes.</title>
        <authorList>
            <person name="Parey E."/>
            <person name="Louis A."/>
            <person name="Montfort J."/>
            <person name="Bouchez O."/>
            <person name="Roques C."/>
            <person name="Iampietro C."/>
            <person name="Lluch J."/>
            <person name="Castinel A."/>
            <person name="Donnadieu C."/>
            <person name="Desvignes T."/>
            <person name="Floi Bucao C."/>
            <person name="Jouanno E."/>
            <person name="Wen M."/>
            <person name="Mejri S."/>
            <person name="Dirks R."/>
            <person name="Jansen H."/>
            <person name="Henkel C."/>
            <person name="Chen W.J."/>
            <person name="Zahm M."/>
            <person name="Cabau C."/>
            <person name="Klopp C."/>
            <person name="Thompson A.W."/>
            <person name="Robinson-Rechavi M."/>
            <person name="Braasch I."/>
            <person name="Lecointre G."/>
            <person name="Bobe J."/>
            <person name="Postlethwait J.H."/>
            <person name="Berthelot C."/>
            <person name="Roest Crollius H."/>
            <person name="Guiguen Y."/>
        </authorList>
    </citation>
    <scope>NUCLEOTIDE SEQUENCE</scope>
    <source>
        <strain evidence="2">NC1722</strain>
    </source>
</reference>
<gene>
    <name evidence="2" type="ORF">AAFF_G00212020</name>
</gene>
<keyword evidence="3" id="KW-1185">Reference proteome</keyword>
<feature type="region of interest" description="Disordered" evidence="1">
    <location>
        <begin position="77"/>
        <end position="116"/>
    </location>
</feature>
<dbReference type="Proteomes" id="UP001221898">
    <property type="component" value="Unassembled WGS sequence"/>
</dbReference>
<sequence length="116" mass="12886">MVMAPVTVTDFSKFYSCLPSPLSPAASLAVPLETPSLSAVLFLSRDCIPVSPAPHITLNETDLLDIAYIKDTRNGKCTRTPKFRAQKRQRSKPLPPFKTLRSRSRDSRSPLPELTM</sequence>
<name>A0AAD7RHC5_9TELE</name>
<evidence type="ECO:0000313" key="3">
    <source>
        <dbReference type="Proteomes" id="UP001221898"/>
    </source>
</evidence>
<proteinExistence type="predicted"/>
<evidence type="ECO:0000313" key="2">
    <source>
        <dbReference type="EMBL" id="KAJ8384070.1"/>
    </source>
</evidence>
<comment type="caution">
    <text evidence="2">The sequence shown here is derived from an EMBL/GenBank/DDBJ whole genome shotgun (WGS) entry which is preliminary data.</text>
</comment>
<feature type="compositionally biased region" description="Basic residues" evidence="1">
    <location>
        <begin position="79"/>
        <end position="91"/>
    </location>
</feature>
<dbReference type="AlphaFoldDB" id="A0AAD7RHC5"/>
<evidence type="ECO:0000256" key="1">
    <source>
        <dbReference type="SAM" id="MobiDB-lite"/>
    </source>
</evidence>
<accession>A0AAD7RHC5</accession>
<organism evidence="2 3">
    <name type="scientific">Aldrovandia affinis</name>
    <dbReference type="NCBI Taxonomy" id="143900"/>
    <lineage>
        <taxon>Eukaryota</taxon>
        <taxon>Metazoa</taxon>
        <taxon>Chordata</taxon>
        <taxon>Craniata</taxon>
        <taxon>Vertebrata</taxon>
        <taxon>Euteleostomi</taxon>
        <taxon>Actinopterygii</taxon>
        <taxon>Neopterygii</taxon>
        <taxon>Teleostei</taxon>
        <taxon>Notacanthiformes</taxon>
        <taxon>Halosauridae</taxon>
        <taxon>Aldrovandia</taxon>
    </lineage>
</organism>